<dbReference type="InterPro" id="IPR036508">
    <property type="entry name" value="Chitin-bd_dom_sf"/>
</dbReference>
<evidence type="ECO:0000313" key="3">
    <source>
        <dbReference type="EMBL" id="CAH1397557.1"/>
    </source>
</evidence>
<dbReference type="Proteomes" id="UP001152798">
    <property type="component" value="Chromosome 3"/>
</dbReference>
<feature type="compositionally biased region" description="Low complexity" evidence="1">
    <location>
        <begin position="983"/>
        <end position="1020"/>
    </location>
</feature>
<feature type="domain" description="Chitin-binding type-2" evidence="2">
    <location>
        <begin position="1057"/>
        <end position="1110"/>
    </location>
</feature>
<dbReference type="InterPro" id="IPR002557">
    <property type="entry name" value="Chitin-bd_dom"/>
</dbReference>
<feature type="region of interest" description="Disordered" evidence="1">
    <location>
        <begin position="1120"/>
        <end position="1181"/>
    </location>
</feature>
<evidence type="ECO:0000256" key="1">
    <source>
        <dbReference type="SAM" id="MobiDB-lite"/>
    </source>
</evidence>
<evidence type="ECO:0000313" key="4">
    <source>
        <dbReference type="Proteomes" id="UP001152798"/>
    </source>
</evidence>
<feature type="compositionally biased region" description="Low complexity" evidence="1">
    <location>
        <begin position="813"/>
        <end position="850"/>
    </location>
</feature>
<feature type="domain" description="Chitin-binding type-2" evidence="2">
    <location>
        <begin position="585"/>
        <end position="638"/>
    </location>
</feature>
<feature type="compositionally biased region" description="Low complexity" evidence="1">
    <location>
        <begin position="1131"/>
        <end position="1180"/>
    </location>
</feature>
<feature type="domain" description="Chitin-binding type-2" evidence="2">
    <location>
        <begin position="1308"/>
        <end position="1361"/>
    </location>
</feature>
<sequence length="1363" mass="147224">MADEIASAMEQEMVEEQAIKCPRPSAKRQRKGSPDAREETDKERVDDSLLQDARRIKENIRVYMNATDRNVSAKVQKHVNGKIQQLIDIMETIYDKNYEKTFLVQRVVKDTLASSEMYDIIVNALVEKAVPMVIEGIKTESKTIQRPLSEPQTSREFPCVKEQPLLADALIETTENESFQEAIPFDNVKLSQTSVRAFSISAVNGCLKIHEKVVRTNIKQIVNWYGFVNSSIRIVQLVVNDQLETCFGPTTVEPSDATSTLTVPTSLTTTTGSLTKGPTSETSLTTQTDSPTSETTITTQTDSPTSETTLTTQTDSPTSETTLTTQTDSPTSETTLTTQTESPTSETTLTSQTDSPTSETTLTTQTDSPTSETTLTTQTDSPTSKTTLTTQTDSPTSETTLTTQTDSPTSETTLTTQTDSPTSETTITTQTDSPTSETTLTTQTDSPTSETTLTISRKCVIRNARCAGTGYDSSPVASTPFAHSKESATTEPIIPVHTDSPSFATTLAPQTYSPTSETTFTTQTDSPTSAATLTTQTDSPTSETTLTPITDSPTSETTLTPITDSSTSAGTLTPSIRPTPPPLTTPCRWGQLVPNIYNCKLYFRCDIFQRWVSEQCFLFSFFDAVSRKCVIRNARCAGTGYDSSPVASTPFAHSKESATTEPIIPVHTDSPSFATTLAPQTYSPTSETTFTTQTDSPTSAATLTTQTDSPTSETTLTPITDSPTSETTLTPITDSSTSAGTLTPSIRPTPPPLSTPLSRKCVIRNARCAGTGYDSSPVASTPFAHSKESATTEPIIPVHTDSPSFATTLAPQTYSPTSETTFTTQTDSPTSAATLTTQTDSPTSETTLTPITDSPTSETTLTPITDSSTSAGTLTPSIRPTPPPLTTPCRWGQLVPNIYNCKLYFRCDIFQRWVSEQCFLFSFFDAVSRKCVIRNARCAGTGYDSSPVASTPFAHSKESATTEPIIPVHTDSPSFATTLAPQTYSPTSETTFTTQTDSPTSAATLTTQTDSPTSETTLTPITDSPTSETTLTPITDSSTSAGTLTPSIRPTPPPLSTPCRWGQLVPNIYNCKLYFRCDIFQRWVSEQCFLFSFFDAVSRKCVIRNARCAGTGYDSSPVASTPFAHSKESATTEPTLTTQTDSPTSETTLTTQTDSPTSETTLTTQTDSPTSPGTLTSSIIPTPPSLTTPCMWGQLVPNIYNCKLYFRCDIFQRWVSEECCLFSFFDAVSLKCLSRNASCAETGYELSPDPKIPSAPGITPPPQTDSSVPGTTPIPQTSSPTPGTESTSLRAATSELATSAPTPPPLTIPCRWGQLVPNIYNCKLYFRCDIFQRWKSEQCSLFSFFDVVSLKCVRSNPRCARTG</sequence>
<dbReference type="SUPFAM" id="SSF57625">
    <property type="entry name" value="Invertebrate chitin-binding proteins"/>
    <property type="match status" value="4"/>
</dbReference>
<feature type="compositionally biased region" description="Polar residues" evidence="1">
    <location>
        <begin position="1021"/>
        <end position="1048"/>
    </location>
</feature>
<evidence type="ECO:0000259" key="2">
    <source>
        <dbReference type="SMART" id="SM00494"/>
    </source>
</evidence>
<dbReference type="GO" id="GO:0005576">
    <property type="term" value="C:extracellular region"/>
    <property type="evidence" value="ECO:0007669"/>
    <property type="project" value="InterPro"/>
</dbReference>
<proteinExistence type="predicted"/>
<reference evidence="3" key="1">
    <citation type="submission" date="2022-01" db="EMBL/GenBank/DDBJ databases">
        <authorList>
            <person name="King R."/>
        </authorList>
    </citation>
    <scope>NUCLEOTIDE SEQUENCE</scope>
</reference>
<feature type="region of interest" description="Disordered" evidence="1">
    <location>
        <begin position="812"/>
        <end position="882"/>
    </location>
</feature>
<dbReference type="SMART" id="SM00494">
    <property type="entry name" value="ChtBD2"/>
    <property type="match status" value="5"/>
</dbReference>
<keyword evidence="4" id="KW-1185">Reference proteome</keyword>
<name>A0A9P0MP50_NEZVI</name>
<dbReference type="OrthoDB" id="6648354at2759"/>
<feature type="compositionally biased region" description="Polar residues" evidence="1">
    <location>
        <begin position="719"/>
        <end position="740"/>
    </location>
</feature>
<feature type="region of interest" description="Disordered" evidence="1">
    <location>
        <begin position="508"/>
        <end position="581"/>
    </location>
</feature>
<organism evidence="3 4">
    <name type="scientific">Nezara viridula</name>
    <name type="common">Southern green stink bug</name>
    <name type="synonym">Cimex viridulus</name>
    <dbReference type="NCBI Taxonomy" id="85310"/>
    <lineage>
        <taxon>Eukaryota</taxon>
        <taxon>Metazoa</taxon>
        <taxon>Ecdysozoa</taxon>
        <taxon>Arthropoda</taxon>
        <taxon>Hexapoda</taxon>
        <taxon>Insecta</taxon>
        <taxon>Pterygota</taxon>
        <taxon>Neoptera</taxon>
        <taxon>Paraneoptera</taxon>
        <taxon>Hemiptera</taxon>
        <taxon>Heteroptera</taxon>
        <taxon>Panheteroptera</taxon>
        <taxon>Pentatomomorpha</taxon>
        <taxon>Pentatomoidea</taxon>
        <taxon>Pentatomidae</taxon>
        <taxon>Pentatominae</taxon>
        <taxon>Nezara</taxon>
    </lineage>
</organism>
<feature type="compositionally biased region" description="Pro residues" evidence="1">
    <location>
        <begin position="1250"/>
        <end position="1263"/>
    </location>
</feature>
<feature type="region of interest" description="Disordered" evidence="1">
    <location>
        <begin position="1250"/>
        <end position="1301"/>
    </location>
</feature>
<feature type="compositionally biased region" description="Polar residues" evidence="1">
    <location>
        <begin position="851"/>
        <end position="872"/>
    </location>
</feature>
<dbReference type="GO" id="GO:0008061">
    <property type="term" value="F:chitin binding"/>
    <property type="evidence" value="ECO:0007669"/>
    <property type="project" value="InterPro"/>
</dbReference>
<feature type="region of interest" description="Disordered" evidence="1">
    <location>
        <begin position="674"/>
        <end position="757"/>
    </location>
</feature>
<feature type="compositionally biased region" description="Low complexity" evidence="1">
    <location>
        <begin position="511"/>
        <end position="548"/>
    </location>
</feature>
<feature type="region of interest" description="Disordered" evidence="1">
    <location>
        <begin position="1"/>
        <end position="47"/>
    </location>
</feature>
<feature type="region of interest" description="Disordered" evidence="1">
    <location>
        <begin position="977"/>
        <end position="1056"/>
    </location>
</feature>
<dbReference type="EMBL" id="OV725079">
    <property type="protein sequence ID" value="CAH1397557.1"/>
    <property type="molecule type" value="Genomic_DNA"/>
</dbReference>
<gene>
    <name evidence="3" type="ORF">NEZAVI_LOCUS7357</name>
</gene>
<protein>
    <recommendedName>
        <fullName evidence="2">Chitin-binding type-2 domain-containing protein</fullName>
    </recommendedName>
</protein>
<feature type="compositionally biased region" description="Low complexity" evidence="1">
    <location>
        <begin position="1269"/>
        <end position="1300"/>
    </location>
</feature>
<feature type="compositionally biased region" description="Low complexity" evidence="1">
    <location>
        <begin position="258"/>
        <end position="452"/>
    </location>
</feature>
<feature type="compositionally biased region" description="Polar residues" evidence="1">
    <location>
        <begin position="549"/>
        <end position="570"/>
    </location>
</feature>
<accession>A0A9P0MP50</accession>
<feature type="domain" description="Chitin-binding type-2" evidence="2">
    <location>
        <begin position="1188"/>
        <end position="1241"/>
    </location>
</feature>
<feature type="compositionally biased region" description="Basic and acidic residues" evidence="1">
    <location>
        <begin position="32"/>
        <end position="47"/>
    </location>
</feature>
<feature type="compositionally biased region" description="Low complexity" evidence="1">
    <location>
        <begin position="681"/>
        <end position="718"/>
    </location>
</feature>
<feature type="domain" description="Chitin-binding type-2" evidence="2">
    <location>
        <begin position="887"/>
        <end position="940"/>
    </location>
</feature>
<feature type="region of interest" description="Disordered" evidence="1">
    <location>
        <begin position="250"/>
        <end position="452"/>
    </location>
</feature>